<evidence type="ECO:0000313" key="2">
    <source>
        <dbReference type="Proteomes" id="UP000221852"/>
    </source>
</evidence>
<gene>
    <name evidence="1" type="ORF">CBG59_04725</name>
</gene>
<protein>
    <submittedName>
        <fullName evidence="1">Uncharacterized protein</fullName>
    </submittedName>
</protein>
<dbReference type="Proteomes" id="UP000221852">
    <property type="component" value="Unassembled WGS sequence"/>
</dbReference>
<dbReference type="AlphaFoldDB" id="A0A2C6C2S1"/>
<proteinExistence type="predicted"/>
<accession>A0A2C6C2S1</accession>
<dbReference type="RefSeq" id="WP_098994368.1">
    <property type="nucleotide sequence ID" value="NZ_CP084159.1"/>
</dbReference>
<evidence type="ECO:0000313" key="1">
    <source>
        <dbReference type="EMBL" id="PHI13076.1"/>
    </source>
</evidence>
<reference evidence="1 2" key="1">
    <citation type="submission" date="2017-06" db="EMBL/GenBank/DDBJ databases">
        <title>Draft genome sequence of Fusobacterium nucleatum subsp. polymorphum KCOM 1330 (=ChDC F330).</title>
        <authorList>
            <person name="Kook J.-K."/>
            <person name="Park S.-N."/>
            <person name="Lim Y.K."/>
            <person name="Roh H."/>
        </authorList>
    </citation>
    <scope>NUCLEOTIDE SEQUENCE [LARGE SCALE GENOMIC DNA]</scope>
    <source>
        <strain evidence="2">KCOM 1330 (ChDC F330)</strain>
    </source>
</reference>
<name>A0A2C6C2S1_FUSNP</name>
<sequence>MSDKKVEVLEMAKSFSTIISTLAKNIQNGLGGFEKSSGFKNFFKDIYRDRKNKIHFKRSYTKEGENGKEKFRKKG</sequence>
<dbReference type="EMBL" id="NIRQ01000001">
    <property type="protein sequence ID" value="PHI13076.1"/>
    <property type="molecule type" value="Genomic_DNA"/>
</dbReference>
<organism evidence="1 2">
    <name type="scientific">Fusobacterium nucleatum subsp. polymorphum</name>
    <name type="common">Fusobacterium polymorphum</name>
    <dbReference type="NCBI Taxonomy" id="76857"/>
    <lineage>
        <taxon>Bacteria</taxon>
        <taxon>Fusobacteriati</taxon>
        <taxon>Fusobacteriota</taxon>
        <taxon>Fusobacteriia</taxon>
        <taxon>Fusobacteriales</taxon>
        <taxon>Fusobacteriaceae</taxon>
        <taxon>Fusobacterium</taxon>
    </lineage>
</organism>
<comment type="caution">
    <text evidence="1">The sequence shown here is derived from an EMBL/GenBank/DDBJ whole genome shotgun (WGS) entry which is preliminary data.</text>
</comment>